<dbReference type="FunFam" id="3.30.300.30:FF:000008">
    <property type="entry name" value="2,3-dihydroxybenzoate-AMP ligase"/>
    <property type="match status" value="1"/>
</dbReference>
<evidence type="ECO:0000256" key="1">
    <source>
        <dbReference type="ARBA" id="ARBA00001946"/>
    </source>
</evidence>
<dbReference type="Pfam" id="PF13193">
    <property type="entry name" value="AMP-binding_C"/>
    <property type="match status" value="1"/>
</dbReference>
<dbReference type="Proteomes" id="UP000198599">
    <property type="component" value="Unassembled WGS sequence"/>
</dbReference>
<keyword evidence="8" id="KW-0443">Lipid metabolism</keyword>
<evidence type="ECO:0000256" key="4">
    <source>
        <dbReference type="ARBA" id="ARBA00022598"/>
    </source>
</evidence>
<dbReference type="OrthoDB" id="9803968at2"/>
<evidence type="ECO:0000259" key="12">
    <source>
        <dbReference type="Pfam" id="PF00501"/>
    </source>
</evidence>
<dbReference type="GO" id="GO:0006631">
    <property type="term" value="P:fatty acid metabolic process"/>
    <property type="evidence" value="ECO:0007669"/>
    <property type="project" value="UniProtKB-KW"/>
</dbReference>
<dbReference type="GO" id="GO:0016874">
    <property type="term" value="F:ligase activity"/>
    <property type="evidence" value="ECO:0007669"/>
    <property type="project" value="UniProtKB-KW"/>
</dbReference>
<dbReference type="EMBL" id="FOVP01000039">
    <property type="protein sequence ID" value="SFO39314.1"/>
    <property type="molecule type" value="Genomic_DNA"/>
</dbReference>
<keyword evidence="6" id="KW-0276">Fatty acid metabolism</keyword>
<comment type="similarity">
    <text evidence="2">Belongs to the ATP-dependent AMP-binding enzyme family.</text>
</comment>
<protein>
    <recommendedName>
        <fullName evidence="11">3-methylmercaptopropionyl-CoA ligase</fullName>
        <ecNumber evidence="10">6.2.1.44</ecNumber>
    </recommendedName>
</protein>
<keyword evidence="5" id="KW-0479">Metal-binding</keyword>
<comment type="subunit">
    <text evidence="3">Homodimer.</text>
</comment>
<sequence>MGWMKDETGLDRTAANFVPLTPLSHLRRAAHVFADREALAYRGFRKTYGEYYDRCTRLASGLVKLGIAPGDVVATILPNIPAHAEAHFGVPACGAVLNTINTRLEPDTIAYILDHGGARAVLCDPQFLPSLAEAIEIMDGPAPQVIEVADDQAGVHGGGHYMEYEALLASGDPDFDWIMPDDEWESLALNYTSGTTGRPKGVVCHHRGAYLMTMGTVVSWDLPRYPRYLTIVPLFHCNNWNHTWLMPMLGGTVVCCRDITARAIYDAIADEGVTHLGAAPIVLNTIVNAKPEDRRSFDHIVDVFTAGAPPPAATLAAIEPLGFSVTQVYGLTETYGHVTECLWQKGWNDLPEDERYAIKARTGILMPMMEDITAMDGDTMTQIPMDGTAQGEIMIRGNSVMKGYLKNPEATAEAFRGGYFHSGDIAVQHPDGYLQIADRAKDIIISGGENISSVEVEGVLMRHPAVLLCAVVAKPDDKWGETPCAFVELKDGAEASESELIAFARDRLAGFKTPKTVVFQDLPKTSTGKIQKFELRQIARRL</sequence>
<dbReference type="PROSITE" id="PS00455">
    <property type="entry name" value="AMP_BINDING"/>
    <property type="match status" value="1"/>
</dbReference>
<comment type="cofactor">
    <cofactor evidence="1">
        <name>Mg(2+)</name>
        <dbReference type="ChEBI" id="CHEBI:18420"/>
    </cofactor>
</comment>
<keyword evidence="4" id="KW-0436">Ligase</keyword>
<dbReference type="PANTHER" id="PTHR43859:SF4">
    <property type="entry name" value="BUTANOATE--COA LIGASE AAE1-RELATED"/>
    <property type="match status" value="1"/>
</dbReference>
<evidence type="ECO:0000313" key="14">
    <source>
        <dbReference type="EMBL" id="SFO39314.1"/>
    </source>
</evidence>
<dbReference type="InterPro" id="IPR025110">
    <property type="entry name" value="AMP-bd_C"/>
</dbReference>
<dbReference type="RefSeq" id="WP_092842323.1">
    <property type="nucleotide sequence ID" value="NZ_FOVP01000039.1"/>
</dbReference>
<dbReference type="Pfam" id="PF00501">
    <property type="entry name" value="AMP-binding"/>
    <property type="match status" value="1"/>
</dbReference>
<dbReference type="PANTHER" id="PTHR43859">
    <property type="entry name" value="ACYL-ACTIVATING ENZYME"/>
    <property type="match status" value="1"/>
</dbReference>
<evidence type="ECO:0000256" key="8">
    <source>
        <dbReference type="ARBA" id="ARBA00023098"/>
    </source>
</evidence>
<evidence type="ECO:0000256" key="10">
    <source>
        <dbReference type="ARBA" id="ARBA00066616"/>
    </source>
</evidence>
<organism evidence="14 15">
    <name type="scientific">Roseovarius lutimaris</name>
    <dbReference type="NCBI Taxonomy" id="1005928"/>
    <lineage>
        <taxon>Bacteria</taxon>
        <taxon>Pseudomonadati</taxon>
        <taxon>Pseudomonadota</taxon>
        <taxon>Alphaproteobacteria</taxon>
        <taxon>Rhodobacterales</taxon>
        <taxon>Roseobacteraceae</taxon>
        <taxon>Roseovarius</taxon>
    </lineage>
</organism>
<evidence type="ECO:0000313" key="15">
    <source>
        <dbReference type="Proteomes" id="UP000198599"/>
    </source>
</evidence>
<dbReference type="Gene3D" id="3.40.50.12780">
    <property type="entry name" value="N-terminal domain of ligase-like"/>
    <property type="match status" value="1"/>
</dbReference>
<accession>A0A1I5GTC1</accession>
<dbReference type="InterPro" id="IPR045851">
    <property type="entry name" value="AMP-bd_C_sf"/>
</dbReference>
<evidence type="ECO:0000256" key="3">
    <source>
        <dbReference type="ARBA" id="ARBA00011738"/>
    </source>
</evidence>
<dbReference type="InterPro" id="IPR020845">
    <property type="entry name" value="AMP-binding_CS"/>
</dbReference>
<dbReference type="STRING" id="1005928.SAMN04487859_1399"/>
<keyword evidence="15" id="KW-1185">Reference proteome</keyword>
<dbReference type="CDD" id="cd12118">
    <property type="entry name" value="ttLC_FACS_AEE21_like"/>
    <property type="match status" value="1"/>
</dbReference>
<name>A0A1I5GTC1_9RHOB</name>
<evidence type="ECO:0000256" key="5">
    <source>
        <dbReference type="ARBA" id="ARBA00022723"/>
    </source>
</evidence>
<keyword evidence="7" id="KW-0460">Magnesium</keyword>
<dbReference type="GO" id="GO:0046872">
    <property type="term" value="F:metal ion binding"/>
    <property type="evidence" value="ECO:0007669"/>
    <property type="project" value="UniProtKB-KW"/>
</dbReference>
<reference evidence="15" key="1">
    <citation type="submission" date="2016-10" db="EMBL/GenBank/DDBJ databases">
        <authorList>
            <person name="Varghese N."/>
            <person name="Submissions S."/>
        </authorList>
    </citation>
    <scope>NUCLEOTIDE SEQUENCE [LARGE SCALE GENOMIC DNA]</scope>
    <source>
        <strain evidence="15">DSM 28463</strain>
    </source>
</reference>
<comment type="catalytic activity">
    <reaction evidence="9">
        <text>3-(methylsulfanyl)propanoate + ATP + CoA = 3-(methylsulfanyl)propanoyl-CoA + AMP + diphosphate</text>
        <dbReference type="Rhea" id="RHEA:43052"/>
        <dbReference type="ChEBI" id="CHEBI:30616"/>
        <dbReference type="ChEBI" id="CHEBI:33019"/>
        <dbReference type="ChEBI" id="CHEBI:49016"/>
        <dbReference type="ChEBI" id="CHEBI:57287"/>
        <dbReference type="ChEBI" id="CHEBI:82815"/>
        <dbReference type="ChEBI" id="CHEBI:456215"/>
        <dbReference type="EC" id="6.2.1.44"/>
    </reaction>
    <physiologicalReaction direction="left-to-right" evidence="9">
        <dbReference type="Rhea" id="RHEA:43053"/>
    </physiologicalReaction>
</comment>
<feature type="domain" description="AMP-binding enzyme C-terminal" evidence="13">
    <location>
        <begin position="455"/>
        <end position="529"/>
    </location>
</feature>
<evidence type="ECO:0000256" key="7">
    <source>
        <dbReference type="ARBA" id="ARBA00022842"/>
    </source>
</evidence>
<proteinExistence type="inferred from homology"/>
<evidence type="ECO:0000259" key="13">
    <source>
        <dbReference type="Pfam" id="PF13193"/>
    </source>
</evidence>
<evidence type="ECO:0000256" key="2">
    <source>
        <dbReference type="ARBA" id="ARBA00006432"/>
    </source>
</evidence>
<evidence type="ECO:0000256" key="11">
    <source>
        <dbReference type="ARBA" id="ARBA00067668"/>
    </source>
</evidence>
<dbReference type="NCBIfam" id="NF006020">
    <property type="entry name" value="PRK08162.1"/>
    <property type="match status" value="1"/>
</dbReference>
<dbReference type="InterPro" id="IPR000873">
    <property type="entry name" value="AMP-dep_synth/lig_dom"/>
</dbReference>
<dbReference type="SUPFAM" id="SSF56801">
    <property type="entry name" value="Acetyl-CoA synthetase-like"/>
    <property type="match status" value="1"/>
</dbReference>
<evidence type="ECO:0000256" key="9">
    <source>
        <dbReference type="ARBA" id="ARBA00051915"/>
    </source>
</evidence>
<feature type="domain" description="AMP-dependent synthetase/ligase" evidence="12">
    <location>
        <begin position="27"/>
        <end position="405"/>
    </location>
</feature>
<gene>
    <name evidence="14" type="ORF">SAMN04487859_1399</name>
</gene>
<dbReference type="AlphaFoldDB" id="A0A1I5GTC1"/>
<dbReference type="Gene3D" id="3.30.300.30">
    <property type="match status" value="1"/>
</dbReference>
<dbReference type="InterPro" id="IPR042099">
    <property type="entry name" value="ANL_N_sf"/>
</dbReference>
<dbReference type="EC" id="6.2.1.44" evidence="10"/>
<evidence type="ECO:0000256" key="6">
    <source>
        <dbReference type="ARBA" id="ARBA00022832"/>
    </source>
</evidence>